<evidence type="ECO:0000313" key="3">
    <source>
        <dbReference type="Proteomes" id="UP000010798"/>
    </source>
</evidence>
<reference evidence="2 3" key="1">
    <citation type="submission" date="2012-02" db="EMBL/GenBank/DDBJ databases">
        <title>Complete sequence of chromosome of Singulisphaera acidiphila DSM 18658.</title>
        <authorList>
            <consortium name="US DOE Joint Genome Institute (JGI-PGF)"/>
            <person name="Lucas S."/>
            <person name="Copeland A."/>
            <person name="Lapidus A."/>
            <person name="Glavina del Rio T."/>
            <person name="Dalin E."/>
            <person name="Tice H."/>
            <person name="Bruce D."/>
            <person name="Goodwin L."/>
            <person name="Pitluck S."/>
            <person name="Peters L."/>
            <person name="Ovchinnikova G."/>
            <person name="Chertkov O."/>
            <person name="Kyrpides N."/>
            <person name="Mavromatis K."/>
            <person name="Ivanova N."/>
            <person name="Brettin T."/>
            <person name="Detter J.C."/>
            <person name="Han C."/>
            <person name="Larimer F."/>
            <person name="Land M."/>
            <person name="Hauser L."/>
            <person name="Markowitz V."/>
            <person name="Cheng J.-F."/>
            <person name="Hugenholtz P."/>
            <person name="Woyke T."/>
            <person name="Wu D."/>
            <person name="Tindall B."/>
            <person name="Pomrenke H."/>
            <person name="Brambilla E."/>
            <person name="Klenk H.-P."/>
            <person name="Eisen J.A."/>
        </authorList>
    </citation>
    <scope>NUCLEOTIDE SEQUENCE [LARGE SCALE GENOMIC DNA]</scope>
    <source>
        <strain evidence="3">ATCC BAA-1392 / DSM 18658 / VKM B-2454 / MOB10</strain>
    </source>
</reference>
<dbReference type="AlphaFoldDB" id="L0D815"/>
<proteinExistence type="predicted"/>
<name>L0D815_SINAD</name>
<dbReference type="STRING" id="886293.Sinac_0539"/>
<dbReference type="HOGENOM" id="CLU_1353866_0_0_0"/>
<evidence type="ECO:0000256" key="1">
    <source>
        <dbReference type="SAM" id="MobiDB-lite"/>
    </source>
</evidence>
<organism evidence="2 3">
    <name type="scientific">Singulisphaera acidiphila (strain ATCC BAA-1392 / DSM 18658 / VKM B-2454 / MOB10)</name>
    <dbReference type="NCBI Taxonomy" id="886293"/>
    <lineage>
        <taxon>Bacteria</taxon>
        <taxon>Pseudomonadati</taxon>
        <taxon>Planctomycetota</taxon>
        <taxon>Planctomycetia</taxon>
        <taxon>Isosphaerales</taxon>
        <taxon>Isosphaeraceae</taxon>
        <taxon>Singulisphaera</taxon>
    </lineage>
</organism>
<dbReference type="KEGG" id="saci:Sinac_0539"/>
<gene>
    <name evidence="2" type="ordered locus">Sinac_0539</name>
</gene>
<dbReference type="RefSeq" id="WP_015244148.1">
    <property type="nucleotide sequence ID" value="NZ_JH621485.1"/>
</dbReference>
<dbReference type="EMBL" id="CP003364">
    <property type="protein sequence ID" value="AGA24963.1"/>
    <property type="molecule type" value="Genomic_DNA"/>
</dbReference>
<keyword evidence="3" id="KW-1185">Reference proteome</keyword>
<sequence>MAIPAQPSGRDLIINNPNPIPKRWGIFVVIWQATRSVMIAAPPNKVQDKSRWGEELRRNPRMTGARLENFTSDRPPARHVPPRVTGTRADGRVGHILRVEPVGIASPIGAEEHQADRDVGVGVGVAPQSILCIGPRDALHHRAVSGQVEERPGQLERWHPRMSGQEEKILTTNDTNNTNQNNKFNSLFSLHFFIRVICVIRG</sequence>
<feature type="region of interest" description="Disordered" evidence="1">
    <location>
        <begin position="69"/>
        <end position="88"/>
    </location>
</feature>
<accession>L0D815</accession>
<dbReference type="Proteomes" id="UP000010798">
    <property type="component" value="Chromosome"/>
</dbReference>
<evidence type="ECO:0000313" key="2">
    <source>
        <dbReference type="EMBL" id="AGA24963.1"/>
    </source>
</evidence>
<protein>
    <submittedName>
        <fullName evidence="2">Uncharacterized protein</fullName>
    </submittedName>
</protein>